<dbReference type="InterPro" id="IPR000878">
    <property type="entry name" value="4pyrrol_Mease"/>
</dbReference>
<name>A0ABP8N8V6_9BACT</name>
<dbReference type="EMBL" id="BAABFA010000006">
    <property type="protein sequence ID" value="GAA4461964.1"/>
    <property type="molecule type" value="Genomic_DNA"/>
</dbReference>
<dbReference type="Proteomes" id="UP001500067">
    <property type="component" value="Unassembled WGS sequence"/>
</dbReference>
<dbReference type="Gene3D" id="3.40.1010.10">
    <property type="entry name" value="Cobalt-precorrin-4 Transmethylase, Domain 1"/>
    <property type="match status" value="1"/>
</dbReference>
<evidence type="ECO:0000256" key="5">
    <source>
        <dbReference type="ARBA" id="ARBA00022691"/>
    </source>
</evidence>
<protein>
    <submittedName>
        <fullName evidence="7">SAM-dependent methyltransferase</fullName>
    </submittedName>
</protein>
<gene>
    <name evidence="7" type="ORF">GCM10023093_07630</name>
</gene>
<dbReference type="PANTHER" id="PTHR46111">
    <property type="entry name" value="RIBOSOMAL RNA SMALL SUBUNIT METHYLTRANSFERASE I"/>
    <property type="match status" value="1"/>
</dbReference>
<evidence type="ECO:0000256" key="1">
    <source>
        <dbReference type="ARBA" id="ARBA00022490"/>
    </source>
</evidence>
<dbReference type="GO" id="GO:0008168">
    <property type="term" value="F:methyltransferase activity"/>
    <property type="evidence" value="ECO:0007669"/>
    <property type="project" value="UniProtKB-KW"/>
</dbReference>
<dbReference type="GO" id="GO:0032259">
    <property type="term" value="P:methylation"/>
    <property type="evidence" value="ECO:0007669"/>
    <property type="project" value="UniProtKB-KW"/>
</dbReference>
<dbReference type="PANTHER" id="PTHR46111:SF2">
    <property type="entry name" value="SAM-DEPENDENT METHYLTRANSFERASE"/>
    <property type="match status" value="1"/>
</dbReference>
<dbReference type="InterPro" id="IPR035996">
    <property type="entry name" value="4pyrrol_Methylase_sf"/>
</dbReference>
<keyword evidence="2" id="KW-0698">rRNA processing</keyword>
<reference evidence="8" key="1">
    <citation type="journal article" date="2019" name="Int. J. Syst. Evol. Microbiol.">
        <title>The Global Catalogue of Microorganisms (GCM) 10K type strain sequencing project: providing services to taxonomists for standard genome sequencing and annotation.</title>
        <authorList>
            <consortium name="The Broad Institute Genomics Platform"/>
            <consortium name="The Broad Institute Genome Sequencing Center for Infectious Disease"/>
            <person name="Wu L."/>
            <person name="Ma J."/>
        </authorList>
    </citation>
    <scope>NUCLEOTIDE SEQUENCE [LARGE SCALE GENOMIC DNA]</scope>
    <source>
        <strain evidence="8">JCM 32105</strain>
    </source>
</reference>
<dbReference type="SUPFAM" id="SSF53790">
    <property type="entry name" value="Tetrapyrrole methylase"/>
    <property type="match status" value="1"/>
</dbReference>
<proteinExistence type="predicted"/>
<dbReference type="PIRSF" id="PIRSF005917">
    <property type="entry name" value="MTase_YraL"/>
    <property type="match status" value="1"/>
</dbReference>
<keyword evidence="4" id="KW-0808">Transferase</keyword>
<dbReference type="InterPro" id="IPR014776">
    <property type="entry name" value="4pyrrole_Mease_sub2"/>
</dbReference>
<feature type="domain" description="Tetrapyrrole methylase" evidence="6">
    <location>
        <begin position="76"/>
        <end position="216"/>
    </location>
</feature>
<dbReference type="InterPro" id="IPR008189">
    <property type="entry name" value="rRNA_ssu_MeTfrase_I"/>
</dbReference>
<evidence type="ECO:0000313" key="7">
    <source>
        <dbReference type="EMBL" id="GAA4461964.1"/>
    </source>
</evidence>
<organism evidence="7 8">
    <name type="scientific">Nemorincola caseinilytica</name>
    <dbReference type="NCBI Taxonomy" id="2054315"/>
    <lineage>
        <taxon>Bacteria</taxon>
        <taxon>Pseudomonadati</taxon>
        <taxon>Bacteroidota</taxon>
        <taxon>Chitinophagia</taxon>
        <taxon>Chitinophagales</taxon>
        <taxon>Chitinophagaceae</taxon>
        <taxon>Nemorincola</taxon>
    </lineage>
</organism>
<evidence type="ECO:0000256" key="3">
    <source>
        <dbReference type="ARBA" id="ARBA00022603"/>
    </source>
</evidence>
<dbReference type="Pfam" id="PF00590">
    <property type="entry name" value="TP_methylase"/>
    <property type="match status" value="1"/>
</dbReference>
<dbReference type="RefSeq" id="WP_345078788.1">
    <property type="nucleotide sequence ID" value="NZ_BAABFA010000006.1"/>
</dbReference>
<keyword evidence="1" id="KW-0963">Cytoplasm</keyword>
<evidence type="ECO:0000256" key="4">
    <source>
        <dbReference type="ARBA" id="ARBA00022679"/>
    </source>
</evidence>
<keyword evidence="3 7" id="KW-0489">Methyltransferase</keyword>
<accession>A0ABP8N8V6</accession>
<evidence type="ECO:0000313" key="8">
    <source>
        <dbReference type="Proteomes" id="UP001500067"/>
    </source>
</evidence>
<evidence type="ECO:0000256" key="2">
    <source>
        <dbReference type="ARBA" id="ARBA00022552"/>
    </source>
</evidence>
<keyword evidence="5" id="KW-0949">S-adenosyl-L-methionine</keyword>
<evidence type="ECO:0000259" key="6">
    <source>
        <dbReference type="Pfam" id="PF00590"/>
    </source>
</evidence>
<dbReference type="CDD" id="cd11649">
    <property type="entry name" value="RsmI_like"/>
    <property type="match status" value="1"/>
</dbReference>
<dbReference type="InterPro" id="IPR014777">
    <property type="entry name" value="4pyrrole_Mease_sub1"/>
</dbReference>
<keyword evidence="8" id="KW-1185">Reference proteome</keyword>
<comment type="caution">
    <text evidence="7">The sequence shown here is derived from an EMBL/GenBank/DDBJ whole genome shotgun (WGS) entry which is preliminary data.</text>
</comment>
<dbReference type="Gene3D" id="3.30.950.10">
    <property type="entry name" value="Methyltransferase, Cobalt-precorrin-4 Transmethylase, Domain 2"/>
    <property type="match status" value="1"/>
</dbReference>
<sequence length="235" mass="25622">MTAPRSTIYMVPLPVAEGANHTLSPDVARYTTGIRHYFVENIRTARRFLRSLHATLVIDDIHFSEIDKHNGPDTALLRTWLKQGVDIGIMSEAGCPGVADPGSALVAIAHTMGAKVVPLTGPSSLLLALMASGLNGQSFAFNGYLPVKEPARSKAIKDLEARSQREKQTQLFIETPYRNNPLLQDLLRTCAPGTRICIAMNVTAADEYISTRTVAEWKKDTPALEKAPAVFLLLA</sequence>